<dbReference type="Proteomes" id="UP001164187">
    <property type="component" value="Chromosome"/>
</dbReference>
<dbReference type="SUPFAM" id="SSF69279">
    <property type="entry name" value="Phage tail proteins"/>
    <property type="match status" value="1"/>
</dbReference>
<gene>
    <name evidence="1" type="ORF">O0R46_02225</name>
</gene>
<accession>A0ABY7JQA1</accession>
<reference evidence="1" key="1">
    <citation type="submission" date="2022-12" db="EMBL/GenBank/DDBJ databases">
        <title>Peptostreptococcus.</title>
        <authorList>
            <person name="Lee S.H."/>
        </authorList>
    </citation>
    <scope>NUCLEOTIDE SEQUENCE</scope>
    <source>
        <strain evidence="1">CBA3647</strain>
    </source>
</reference>
<dbReference type="InterPro" id="IPR018989">
    <property type="entry name" value="DUF2001"/>
</dbReference>
<sequence>MEKGQVYEILGTEGISGTFGEVWLDGEYVAEIEGCQLKVDFEKQTVARPRRMMKAHKTVGAEGKGSVTMTKVKSRMINLIGQRMQDQKTLAFELISKLDDPDSIGAERIKAKDVQFDDLTLADWKNGEVGKIEAPFTFDGFDLIDVIK</sequence>
<evidence type="ECO:0000313" key="2">
    <source>
        <dbReference type="Proteomes" id="UP001164187"/>
    </source>
</evidence>
<dbReference type="InterPro" id="IPR038628">
    <property type="entry name" value="XkdM-like_sf"/>
</dbReference>
<evidence type="ECO:0000313" key="1">
    <source>
        <dbReference type="EMBL" id="WAW15290.1"/>
    </source>
</evidence>
<dbReference type="Gene3D" id="2.30.110.40">
    <property type="entry name" value="Phage tail tube protein"/>
    <property type="match status" value="1"/>
</dbReference>
<dbReference type="RefSeq" id="WP_269311969.1">
    <property type="nucleotide sequence ID" value="NZ_CP114052.1"/>
</dbReference>
<proteinExistence type="predicted"/>
<keyword evidence="2" id="KW-1185">Reference proteome</keyword>
<dbReference type="Pfam" id="PF09393">
    <property type="entry name" value="DUF2001"/>
    <property type="match status" value="1"/>
</dbReference>
<dbReference type="EMBL" id="CP114052">
    <property type="protein sequence ID" value="WAW15290.1"/>
    <property type="molecule type" value="Genomic_DNA"/>
</dbReference>
<organism evidence="1 2">
    <name type="scientific">Peptostreptococcus equinus</name>
    <dbReference type="NCBI Taxonomy" id="3003601"/>
    <lineage>
        <taxon>Bacteria</taxon>
        <taxon>Bacillati</taxon>
        <taxon>Bacillota</taxon>
        <taxon>Clostridia</taxon>
        <taxon>Peptostreptococcales</taxon>
        <taxon>Peptostreptococcaceae</taxon>
        <taxon>Peptostreptococcus</taxon>
    </lineage>
</organism>
<protein>
    <submittedName>
        <fullName evidence="1">Phage tail tube protein</fullName>
    </submittedName>
</protein>
<name>A0ABY7JQA1_9FIRM</name>